<accession>A0A9W6X733</accession>
<protein>
    <submittedName>
        <fullName evidence="1">Unnamed protein product</fullName>
    </submittedName>
</protein>
<sequence>MEILSRHIDENRWPLEVECAVESLVGDADRWSRLFSAANGQRHKQMTKMCIPSHLTECHLSAQHCLERSGTVKEVNAMFRQQGCAIPVTEVKLHLGWRSVEKNEEKRLRDFRRLMCRMTNKANSKHSVRVLQLTGRCLASASFIGSLCSALPYIESVEELHSMRSSLWRWIAVSLFHPQAKSKLKSLDLSHCNVLEQDIDIVEDALGREWSSVIRETLVASKRQLFQEVMSPLLLS</sequence>
<evidence type="ECO:0000313" key="2">
    <source>
        <dbReference type="Proteomes" id="UP001165083"/>
    </source>
</evidence>
<dbReference type="OrthoDB" id="120562at2759"/>
<dbReference type="AlphaFoldDB" id="A0A9W6X733"/>
<keyword evidence="2" id="KW-1185">Reference proteome</keyword>
<proteinExistence type="predicted"/>
<name>A0A9W6X733_9STRA</name>
<organism evidence="1 2">
    <name type="scientific">Phytophthora lilii</name>
    <dbReference type="NCBI Taxonomy" id="2077276"/>
    <lineage>
        <taxon>Eukaryota</taxon>
        <taxon>Sar</taxon>
        <taxon>Stramenopiles</taxon>
        <taxon>Oomycota</taxon>
        <taxon>Peronosporomycetes</taxon>
        <taxon>Peronosporales</taxon>
        <taxon>Peronosporaceae</taxon>
        <taxon>Phytophthora</taxon>
    </lineage>
</organism>
<comment type="caution">
    <text evidence="1">The sequence shown here is derived from an EMBL/GenBank/DDBJ whole genome shotgun (WGS) entry which is preliminary data.</text>
</comment>
<dbReference type="Proteomes" id="UP001165083">
    <property type="component" value="Unassembled WGS sequence"/>
</dbReference>
<evidence type="ECO:0000313" key="1">
    <source>
        <dbReference type="EMBL" id="GMF32800.1"/>
    </source>
</evidence>
<reference evidence="1" key="1">
    <citation type="submission" date="2023-04" db="EMBL/GenBank/DDBJ databases">
        <title>Phytophthora lilii NBRC 32176.</title>
        <authorList>
            <person name="Ichikawa N."/>
            <person name="Sato H."/>
            <person name="Tonouchi N."/>
        </authorList>
    </citation>
    <scope>NUCLEOTIDE SEQUENCE</scope>
    <source>
        <strain evidence="1">NBRC 32176</strain>
    </source>
</reference>
<gene>
    <name evidence="1" type="ORF">Plil01_001400900</name>
</gene>
<dbReference type="EMBL" id="BSXW01001018">
    <property type="protein sequence ID" value="GMF32800.1"/>
    <property type="molecule type" value="Genomic_DNA"/>
</dbReference>